<protein>
    <submittedName>
        <fullName evidence="2">Uncharacterized protein</fullName>
    </submittedName>
</protein>
<reference evidence="2" key="1">
    <citation type="journal article" date="2023" name="Plant Biotechnol. J.">
        <title>Chromosome-level wild Hevea brasiliensis genome provides new tools for genomic-assisted breeding and valuable loci to elevate rubber yield.</title>
        <authorList>
            <person name="Cheng H."/>
            <person name="Song X."/>
            <person name="Hu Y."/>
            <person name="Wu T."/>
            <person name="Yang Q."/>
            <person name="An Z."/>
            <person name="Feng S."/>
            <person name="Deng Z."/>
            <person name="Wu W."/>
            <person name="Zeng X."/>
            <person name="Tu M."/>
            <person name="Wang X."/>
            <person name="Huang H."/>
        </authorList>
    </citation>
    <scope>NUCLEOTIDE SEQUENCE</scope>
    <source>
        <strain evidence="2">MT/VB/25A 57/8</strain>
    </source>
</reference>
<keyword evidence="1" id="KW-0472">Membrane</keyword>
<evidence type="ECO:0000256" key="1">
    <source>
        <dbReference type="SAM" id="Phobius"/>
    </source>
</evidence>
<name>A0ABQ9LKF6_HEVBR</name>
<evidence type="ECO:0000313" key="3">
    <source>
        <dbReference type="Proteomes" id="UP001174677"/>
    </source>
</evidence>
<keyword evidence="1" id="KW-1133">Transmembrane helix</keyword>
<dbReference type="EMBL" id="JARPOI010000011">
    <property type="protein sequence ID" value="KAJ9168451.1"/>
    <property type="molecule type" value="Genomic_DNA"/>
</dbReference>
<keyword evidence="3" id="KW-1185">Reference proteome</keyword>
<keyword evidence="1" id="KW-0812">Transmembrane</keyword>
<comment type="caution">
    <text evidence="2">The sequence shown here is derived from an EMBL/GenBank/DDBJ whole genome shotgun (WGS) entry which is preliminary data.</text>
</comment>
<proteinExistence type="predicted"/>
<feature type="transmembrane region" description="Helical" evidence="1">
    <location>
        <begin position="40"/>
        <end position="57"/>
    </location>
</feature>
<evidence type="ECO:0000313" key="2">
    <source>
        <dbReference type="EMBL" id="KAJ9168451.1"/>
    </source>
</evidence>
<organism evidence="2 3">
    <name type="scientific">Hevea brasiliensis</name>
    <name type="common">Para rubber tree</name>
    <name type="synonym">Siphonia brasiliensis</name>
    <dbReference type="NCBI Taxonomy" id="3981"/>
    <lineage>
        <taxon>Eukaryota</taxon>
        <taxon>Viridiplantae</taxon>
        <taxon>Streptophyta</taxon>
        <taxon>Embryophyta</taxon>
        <taxon>Tracheophyta</taxon>
        <taxon>Spermatophyta</taxon>
        <taxon>Magnoliopsida</taxon>
        <taxon>eudicotyledons</taxon>
        <taxon>Gunneridae</taxon>
        <taxon>Pentapetalae</taxon>
        <taxon>rosids</taxon>
        <taxon>fabids</taxon>
        <taxon>Malpighiales</taxon>
        <taxon>Euphorbiaceae</taxon>
        <taxon>Crotonoideae</taxon>
        <taxon>Micrandreae</taxon>
        <taxon>Hevea</taxon>
    </lineage>
</organism>
<gene>
    <name evidence="2" type="ORF">P3X46_019972</name>
</gene>
<dbReference type="Proteomes" id="UP001174677">
    <property type="component" value="Chromosome 11"/>
</dbReference>
<sequence length="79" mass="8904">MRIVLKEVIFQAVRVAAIVPSHKVRILVARGKLECFQRNLLAIHLLIWVILLMDFSGKAKKLLLGGNLRSKGSWVLARS</sequence>
<accession>A0ABQ9LKF6</accession>